<gene>
    <name evidence="8" type="ORF">AWZ03_015091</name>
</gene>
<dbReference type="PROSITE" id="PS51471">
    <property type="entry name" value="FE2OG_OXY"/>
    <property type="match status" value="1"/>
</dbReference>
<feature type="domain" description="Fe2OG dioxygenase" evidence="7">
    <location>
        <begin position="87"/>
        <end position="184"/>
    </location>
</feature>
<keyword evidence="6" id="KW-0408">Iron</keyword>
<accession>A0A484ANA7</accession>
<dbReference type="STRING" id="7232.A0A484ANA7"/>
<keyword evidence="2" id="KW-0479">Metal-binding</keyword>
<evidence type="ECO:0000256" key="6">
    <source>
        <dbReference type="ARBA" id="ARBA00023004"/>
    </source>
</evidence>
<dbReference type="Proteomes" id="UP000295192">
    <property type="component" value="Unassembled WGS sequence"/>
</dbReference>
<dbReference type="AlphaFoldDB" id="A0A484ANA7"/>
<dbReference type="Pfam" id="PF13640">
    <property type="entry name" value="2OG-FeII_Oxy_3"/>
    <property type="match status" value="1"/>
</dbReference>
<evidence type="ECO:0000313" key="8">
    <source>
        <dbReference type="EMBL" id="TDG38487.1"/>
    </source>
</evidence>
<dbReference type="SMART" id="SM00702">
    <property type="entry name" value="P4Hc"/>
    <property type="match status" value="1"/>
</dbReference>
<dbReference type="Gene3D" id="2.60.120.620">
    <property type="entry name" value="q2cbj1_9rhob like domain"/>
    <property type="match status" value="1"/>
</dbReference>
<dbReference type="OrthoDB" id="420380at2759"/>
<evidence type="ECO:0000256" key="4">
    <source>
        <dbReference type="ARBA" id="ARBA00022964"/>
    </source>
</evidence>
<sequence>MELLSEDPYMVVFHDVIYQSEIEHLSRISEPLLRRAGVVNDDELDDVLLKFRTANGAFLFMDEGSTKDAQLVGRIFQRMKDMSDLQIKDDAFEYLKYDFGGHYVLHEDYFNYTDEEYADDRFATFIIYLNDVTRGGATVFPHVEIAVHPERGKVIHWYNMNPNSLDYEVRSYHGACPVLIGQKI</sequence>
<keyword evidence="4" id="KW-0223">Dioxygenase</keyword>
<protein>
    <recommendedName>
        <fullName evidence="7">Fe2OG dioxygenase domain-containing protein</fullName>
    </recommendedName>
</protein>
<dbReference type="InterPro" id="IPR006620">
    <property type="entry name" value="Pro_4_hyd_alph"/>
</dbReference>
<proteinExistence type="predicted"/>
<dbReference type="InterPro" id="IPR044862">
    <property type="entry name" value="Pro_4_hyd_alph_FE2OG_OXY"/>
</dbReference>
<evidence type="ECO:0000256" key="2">
    <source>
        <dbReference type="ARBA" id="ARBA00022723"/>
    </source>
</evidence>
<keyword evidence="3" id="KW-0847">Vitamin C</keyword>
<evidence type="ECO:0000313" key="9">
    <source>
        <dbReference type="Proteomes" id="UP000295192"/>
    </source>
</evidence>
<evidence type="ECO:0000256" key="1">
    <source>
        <dbReference type="ARBA" id="ARBA00001961"/>
    </source>
</evidence>
<evidence type="ECO:0000259" key="7">
    <source>
        <dbReference type="PROSITE" id="PS51471"/>
    </source>
</evidence>
<keyword evidence="9" id="KW-1185">Reference proteome</keyword>
<dbReference type="InterPro" id="IPR045054">
    <property type="entry name" value="P4HA-like"/>
</dbReference>
<dbReference type="PANTHER" id="PTHR10869">
    <property type="entry name" value="PROLYL 4-HYDROXYLASE ALPHA SUBUNIT"/>
    <property type="match status" value="1"/>
</dbReference>
<dbReference type="GO" id="GO:0005506">
    <property type="term" value="F:iron ion binding"/>
    <property type="evidence" value="ECO:0007669"/>
    <property type="project" value="InterPro"/>
</dbReference>
<keyword evidence="5" id="KW-0560">Oxidoreductase</keyword>
<evidence type="ECO:0000256" key="3">
    <source>
        <dbReference type="ARBA" id="ARBA00022896"/>
    </source>
</evidence>
<dbReference type="InterPro" id="IPR005123">
    <property type="entry name" value="Oxoglu/Fe-dep_dioxygenase_dom"/>
</dbReference>
<dbReference type="GO" id="GO:0004656">
    <property type="term" value="F:procollagen-proline 4-dioxygenase activity"/>
    <property type="evidence" value="ECO:0007669"/>
    <property type="project" value="TreeGrafter"/>
</dbReference>
<name>A0A484ANA7_DRONA</name>
<dbReference type="GO" id="GO:0031418">
    <property type="term" value="F:L-ascorbic acid binding"/>
    <property type="evidence" value="ECO:0007669"/>
    <property type="project" value="UniProtKB-KW"/>
</dbReference>
<organism evidence="8 9">
    <name type="scientific">Drosophila navojoa</name>
    <name type="common">Fruit fly</name>
    <dbReference type="NCBI Taxonomy" id="7232"/>
    <lineage>
        <taxon>Eukaryota</taxon>
        <taxon>Metazoa</taxon>
        <taxon>Ecdysozoa</taxon>
        <taxon>Arthropoda</taxon>
        <taxon>Hexapoda</taxon>
        <taxon>Insecta</taxon>
        <taxon>Pterygota</taxon>
        <taxon>Neoptera</taxon>
        <taxon>Endopterygota</taxon>
        <taxon>Diptera</taxon>
        <taxon>Brachycera</taxon>
        <taxon>Muscomorpha</taxon>
        <taxon>Ephydroidea</taxon>
        <taxon>Drosophilidae</taxon>
        <taxon>Drosophila</taxon>
    </lineage>
</organism>
<dbReference type="PANTHER" id="PTHR10869:SF244">
    <property type="entry name" value="PROLYL 4-HYDROXYLASE SUBUNIT ALPHA-2"/>
    <property type="match status" value="1"/>
</dbReference>
<comment type="caution">
    <text evidence="8">The sequence shown here is derived from an EMBL/GenBank/DDBJ whole genome shotgun (WGS) entry which is preliminary data.</text>
</comment>
<feature type="non-terminal residue" evidence="8">
    <location>
        <position position="184"/>
    </location>
</feature>
<reference evidence="8 9" key="1">
    <citation type="journal article" date="2019" name="J. Hered.">
        <title>An Improved Genome Assembly for Drosophila navojoa, the Basal Species in the mojavensis Cluster.</title>
        <authorList>
            <person name="Vanderlinde T."/>
            <person name="Dupim E.G."/>
            <person name="Nazario-Yepiz N.O."/>
            <person name="Carvalho A.B."/>
        </authorList>
    </citation>
    <scope>NUCLEOTIDE SEQUENCE [LARGE SCALE GENOMIC DNA]</scope>
    <source>
        <strain evidence="8">Navoj_Jal97</strain>
        <tissue evidence="8">Whole organism</tissue>
    </source>
</reference>
<comment type="cofactor">
    <cofactor evidence="1">
        <name>L-ascorbate</name>
        <dbReference type="ChEBI" id="CHEBI:38290"/>
    </cofactor>
</comment>
<dbReference type="EMBL" id="LSRL02003329">
    <property type="protein sequence ID" value="TDG38487.1"/>
    <property type="molecule type" value="Genomic_DNA"/>
</dbReference>
<dbReference type="GO" id="GO:0005783">
    <property type="term" value="C:endoplasmic reticulum"/>
    <property type="evidence" value="ECO:0007669"/>
    <property type="project" value="TreeGrafter"/>
</dbReference>
<evidence type="ECO:0000256" key="5">
    <source>
        <dbReference type="ARBA" id="ARBA00023002"/>
    </source>
</evidence>